<evidence type="ECO:0000256" key="3">
    <source>
        <dbReference type="ARBA" id="ARBA00022475"/>
    </source>
</evidence>
<dbReference type="SUPFAM" id="SSF63712">
    <property type="entry name" value="Nicotinic receptor ligand binding domain-like"/>
    <property type="match status" value="1"/>
</dbReference>
<keyword evidence="14" id="KW-1071">Ligand-gated ion channel</keyword>
<evidence type="ECO:0000256" key="12">
    <source>
        <dbReference type="ARBA" id="ARBA00023180"/>
    </source>
</evidence>
<keyword evidence="6 17" id="KW-1133">Transmembrane helix</keyword>
<dbReference type="PRINTS" id="PR00254">
    <property type="entry name" value="NICOTINICR"/>
</dbReference>
<feature type="transmembrane region" description="Helical" evidence="17">
    <location>
        <begin position="481"/>
        <end position="501"/>
    </location>
</feature>
<feature type="transmembrane region" description="Helical" evidence="17">
    <location>
        <begin position="299"/>
        <end position="322"/>
    </location>
</feature>
<evidence type="ECO:0000256" key="16">
    <source>
        <dbReference type="ARBA" id="ARBA00034104"/>
    </source>
</evidence>
<evidence type="ECO:0000256" key="17">
    <source>
        <dbReference type="RuleBase" id="RU000687"/>
    </source>
</evidence>
<keyword evidence="15 17" id="KW-0407">Ion channel</keyword>
<dbReference type="Gene3D" id="2.70.170.10">
    <property type="entry name" value="Neurotransmitter-gated ion-channel ligand-binding domain"/>
    <property type="match status" value="1"/>
</dbReference>
<evidence type="ECO:0000313" key="20">
    <source>
        <dbReference type="Proteomes" id="UP000046393"/>
    </source>
</evidence>
<keyword evidence="13" id="KW-0628">Postsynaptic cell membrane</keyword>
<feature type="domain" description="Neurotransmitter-gated ion-channel transmembrane" evidence="19">
    <location>
        <begin position="244"/>
        <end position="496"/>
    </location>
</feature>
<dbReference type="InterPro" id="IPR018000">
    <property type="entry name" value="Neurotransmitter_ion_chnl_CS"/>
</dbReference>
<keyword evidence="5 17" id="KW-0732">Signal</keyword>
<name>A0A0N5AID7_9BILA</name>
<dbReference type="WBParaSite" id="SMUV_0000418201-mRNA-1">
    <property type="protein sequence ID" value="SMUV_0000418201-mRNA-1"/>
    <property type="gene ID" value="SMUV_0000418201"/>
</dbReference>
<protein>
    <submittedName>
        <fullName evidence="21">Acetylcholine receptor subunit alpha-type acr-16</fullName>
    </submittedName>
</protein>
<keyword evidence="9 17" id="KW-0472">Membrane</keyword>
<sequence>MQLQLFCTVVLQLFSTSLLLLSCFCGADLHENRLYNDILKNYNNLERPVAKYSDPVVFQVSLKLSLQQIIDVDEKNQIVTVNAWLHYNWTDYNLTWDPEEYGNITSLRFPASKLWKPDVLLYNSVDPNFDSTYQVNILVSNDGSITWIPPGIFKFSCKINIRWFPFDEQHCSMKFGSWTHDGYSVDLQKGDNCTDEYLENGEWILSRFIMNRTIKRYECCPEPYIDVTAHFWLKRRVLYYGFNLIMPCVLTTMMALLGFTLPPDAGEKITLQITVLLSICFFLSIVSDMSPATSEAVPLLGIFFSCCMIVVTASTVFTVYVLNLHFRTPETHEMGVITRTVLLYWLPWLLRMNRPGVKLTWQTLPPLFFWTKPKTHSESLLRNIKEAETGSRSNSLNATKKSFRCLTQFSSGSNFQPTSSFHNSHFLPVNSSIDIDEQATLLVLQRIYKELKTMTKRMIETDRDAEQANNWKFAAIVIDRLCLYLFTVFLIASTCGTLLSAPNNSDADNYNITANGAFPK</sequence>
<feature type="chain" id="PRO_5022262838" evidence="17">
    <location>
        <begin position="28"/>
        <end position="520"/>
    </location>
</feature>
<feature type="signal peptide" evidence="17">
    <location>
        <begin position="1"/>
        <end position="27"/>
    </location>
</feature>
<evidence type="ECO:0000256" key="8">
    <source>
        <dbReference type="ARBA" id="ARBA00023065"/>
    </source>
</evidence>
<evidence type="ECO:0000259" key="18">
    <source>
        <dbReference type="Pfam" id="PF02931"/>
    </source>
</evidence>
<comment type="similarity">
    <text evidence="1">Belongs to the ligand-gated ion channel (TC 1.A.9) family. Acetylcholine receptor (TC 1.A.9.1) subfamily.</text>
</comment>
<dbReference type="GO" id="GO:0045211">
    <property type="term" value="C:postsynaptic membrane"/>
    <property type="evidence" value="ECO:0007669"/>
    <property type="project" value="UniProtKB-SubCell"/>
</dbReference>
<feature type="domain" description="Neurotransmitter-gated ion-channel ligand-binding" evidence="18">
    <location>
        <begin position="31"/>
        <end position="236"/>
    </location>
</feature>
<feature type="transmembrane region" description="Helical" evidence="17">
    <location>
        <begin position="269"/>
        <end position="287"/>
    </location>
</feature>
<keyword evidence="3" id="KW-1003">Cell membrane</keyword>
<evidence type="ECO:0000256" key="11">
    <source>
        <dbReference type="ARBA" id="ARBA00023170"/>
    </source>
</evidence>
<evidence type="ECO:0000256" key="15">
    <source>
        <dbReference type="ARBA" id="ARBA00023303"/>
    </source>
</evidence>
<keyword evidence="12" id="KW-0325">Glycoprotein</keyword>
<dbReference type="GO" id="GO:0004888">
    <property type="term" value="F:transmembrane signaling receptor activity"/>
    <property type="evidence" value="ECO:0007669"/>
    <property type="project" value="InterPro"/>
</dbReference>
<dbReference type="Proteomes" id="UP000046393">
    <property type="component" value="Unplaced"/>
</dbReference>
<keyword evidence="11" id="KW-0675">Receptor</keyword>
<evidence type="ECO:0000259" key="19">
    <source>
        <dbReference type="Pfam" id="PF02932"/>
    </source>
</evidence>
<keyword evidence="20" id="KW-1185">Reference proteome</keyword>
<evidence type="ECO:0000313" key="21">
    <source>
        <dbReference type="WBParaSite" id="SMUV_0000418201-mRNA-1"/>
    </source>
</evidence>
<proteinExistence type="inferred from homology"/>
<keyword evidence="4 17" id="KW-0812">Transmembrane</keyword>
<dbReference type="Pfam" id="PF02932">
    <property type="entry name" value="Neur_chan_memb"/>
    <property type="match status" value="1"/>
</dbReference>
<dbReference type="InterPro" id="IPR038050">
    <property type="entry name" value="Neuro_actylchol_rec"/>
</dbReference>
<evidence type="ECO:0000256" key="5">
    <source>
        <dbReference type="ARBA" id="ARBA00022729"/>
    </source>
</evidence>
<keyword evidence="10" id="KW-1015">Disulfide bond</keyword>
<keyword evidence="2 17" id="KW-0813">Transport</keyword>
<accession>A0A0N5AID7</accession>
<evidence type="ECO:0000256" key="1">
    <source>
        <dbReference type="ARBA" id="ARBA00009237"/>
    </source>
</evidence>
<evidence type="ECO:0000256" key="4">
    <source>
        <dbReference type="ARBA" id="ARBA00022692"/>
    </source>
</evidence>
<dbReference type="AlphaFoldDB" id="A0A0N5AID7"/>
<dbReference type="PRINTS" id="PR00252">
    <property type="entry name" value="NRIONCHANNEL"/>
</dbReference>
<reference evidence="21" key="1">
    <citation type="submission" date="2017-02" db="UniProtKB">
        <authorList>
            <consortium name="WormBaseParasite"/>
        </authorList>
    </citation>
    <scope>IDENTIFICATION</scope>
</reference>
<dbReference type="InterPro" id="IPR002394">
    <property type="entry name" value="Nicotinic_acetylcholine_rcpt"/>
</dbReference>
<feature type="transmembrane region" description="Helical" evidence="17">
    <location>
        <begin position="237"/>
        <end position="257"/>
    </location>
</feature>
<dbReference type="CDD" id="cd19051">
    <property type="entry name" value="LGIC_TM_cation"/>
    <property type="match status" value="1"/>
</dbReference>
<dbReference type="InterPro" id="IPR006201">
    <property type="entry name" value="Neur_channel"/>
</dbReference>
<dbReference type="Gene3D" id="1.20.58.390">
    <property type="entry name" value="Neurotransmitter-gated ion-channel transmembrane domain"/>
    <property type="match status" value="2"/>
</dbReference>
<evidence type="ECO:0000256" key="13">
    <source>
        <dbReference type="ARBA" id="ARBA00023257"/>
    </source>
</evidence>
<evidence type="ECO:0000256" key="2">
    <source>
        <dbReference type="ARBA" id="ARBA00022448"/>
    </source>
</evidence>
<keyword evidence="7" id="KW-0770">Synapse</keyword>
<evidence type="ECO:0000256" key="9">
    <source>
        <dbReference type="ARBA" id="ARBA00023136"/>
    </source>
</evidence>
<dbReference type="GO" id="GO:0022848">
    <property type="term" value="F:acetylcholine-gated monoatomic cation-selective channel activity"/>
    <property type="evidence" value="ECO:0007669"/>
    <property type="project" value="InterPro"/>
</dbReference>
<dbReference type="InterPro" id="IPR006202">
    <property type="entry name" value="Neur_chan_lig-bd"/>
</dbReference>
<organism evidence="20 21">
    <name type="scientific">Syphacia muris</name>
    <dbReference type="NCBI Taxonomy" id="451379"/>
    <lineage>
        <taxon>Eukaryota</taxon>
        <taxon>Metazoa</taxon>
        <taxon>Ecdysozoa</taxon>
        <taxon>Nematoda</taxon>
        <taxon>Chromadorea</taxon>
        <taxon>Rhabditida</taxon>
        <taxon>Spirurina</taxon>
        <taxon>Oxyuridomorpha</taxon>
        <taxon>Oxyuroidea</taxon>
        <taxon>Oxyuridae</taxon>
        <taxon>Syphacia</taxon>
    </lineage>
</organism>
<evidence type="ECO:0000256" key="10">
    <source>
        <dbReference type="ARBA" id="ARBA00023157"/>
    </source>
</evidence>
<dbReference type="SUPFAM" id="SSF90112">
    <property type="entry name" value="Neurotransmitter-gated ion-channel transmembrane pore"/>
    <property type="match status" value="1"/>
</dbReference>
<dbReference type="PANTHER" id="PTHR18945">
    <property type="entry name" value="NEUROTRANSMITTER GATED ION CHANNEL"/>
    <property type="match status" value="1"/>
</dbReference>
<dbReference type="InterPro" id="IPR006029">
    <property type="entry name" value="Neurotrans-gated_channel_TM"/>
</dbReference>
<dbReference type="FunFam" id="2.70.170.10:FF:000016">
    <property type="entry name" value="Nicotinic acetylcholine receptor subunit"/>
    <property type="match status" value="1"/>
</dbReference>
<evidence type="ECO:0000256" key="7">
    <source>
        <dbReference type="ARBA" id="ARBA00023018"/>
    </source>
</evidence>
<evidence type="ECO:0000256" key="14">
    <source>
        <dbReference type="ARBA" id="ARBA00023286"/>
    </source>
</evidence>
<dbReference type="NCBIfam" id="TIGR00860">
    <property type="entry name" value="LIC"/>
    <property type="match status" value="1"/>
</dbReference>
<dbReference type="CDD" id="cd18997">
    <property type="entry name" value="LGIC_ECD_nAChR"/>
    <property type="match status" value="1"/>
</dbReference>
<dbReference type="STRING" id="451379.A0A0N5AID7"/>
<dbReference type="InterPro" id="IPR036734">
    <property type="entry name" value="Neur_chan_lig-bd_sf"/>
</dbReference>
<comment type="subcellular location">
    <subcellularLocation>
        <location evidence="16">Postsynaptic cell membrane</location>
        <topology evidence="16">Multi-pass membrane protein</topology>
    </subcellularLocation>
</comment>
<dbReference type="InterPro" id="IPR036719">
    <property type="entry name" value="Neuro-gated_channel_TM_sf"/>
</dbReference>
<dbReference type="Pfam" id="PF02931">
    <property type="entry name" value="Neur_chan_LBD"/>
    <property type="match status" value="1"/>
</dbReference>
<dbReference type="PROSITE" id="PS00236">
    <property type="entry name" value="NEUROTR_ION_CHANNEL"/>
    <property type="match status" value="1"/>
</dbReference>
<evidence type="ECO:0000256" key="6">
    <source>
        <dbReference type="ARBA" id="ARBA00022989"/>
    </source>
</evidence>
<dbReference type="FunFam" id="1.20.58.390:FF:000046">
    <property type="entry name" value="AcetylCholine Receptor"/>
    <property type="match status" value="1"/>
</dbReference>
<keyword evidence="8 17" id="KW-0406">Ion transport</keyword>